<dbReference type="CDD" id="cd03194">
    <property type="entry name" value="GST_C_3"/>
    <property type="match status" value="1"/>
</dbReference>
<dbReference type="Proteomes" id="UP001242480">
    <property type="component" value="Unassembled WGS sequence"/>
</dbReference>
<dbReference type="Pfam" id="PF13409">
    <property type="entry name" value="GST_N_2"/>
    <property type="match status" value="1"/>
</dbReference>
<dbReference type="Gene3D" id="3.40.30.10">
    <property type="entry name" value="Glutaredoxin"/>
    <property type="match status" value="1"/>
</dbReference>
<reference evidence="2 3" key="1">
    <citation type="submission" date="2023-07" db="EMBL/GenBank/DDBJ databases">
        <title>Genomic Encyclopedia of Type Strains, Phase IV (KMG-IV): sequencing the most valuable type-strain genomes for metagenomic binning, comparative biology and taxonomic classification.</title>
        <authorList>
            <person name="Goeker M."/>
        </authorList>
    </citation>
    <scope>NUCLEOTIDE SEQUENCE [LARGE SCALE GENOMIC DNA]</scope>
    <source>
        <strain evidence="2 3">DSM 19619</strain>
    </source>
</reference>
<name>A0ABU0JIE0_9HYPH</name>
<proteinExistence type="predicted"/>
<dbReference type="InterPro" id="IPR036249">
    <property type="entry name" value="Thioredoxin-like_sf"/>
</dbReference>
<sequence>MKLFIANKNYSSWSMRPWLAARSAGIPFEEEMVWLRQPETPALIRARSPNGRVPALIDGDLVVFESIAVLEYLAELAPGLWPQDRAARAHARSICAEMHAGFVPLRNRCSMNMKRAPAPIALDADVEANVDRIVAMWTDCRTRFGAGGDFLFGAFGNADAMYAPVVSRFHSYGVPVPPGVRAYMDAVMATPAWLEWEAAALAETQVIAETDAIC</sequence>
<dbReference type="PANTHER" id="PTHR42673">
    <property type="entry name" value="MALEYLACETOACETATE ISOMERASE"/>
    <property type="match status" value="1"/>
</dbReference>
<dbReference type="SUPFAM" id="SSF47616">
    <property type="entry name" value="GST C-terminal domain-like"/>
    <property type="match status" value="1"/>
</dbReference>
<dbReference type="CDD" id="cd03043">
    <property type="entry name" value="GST_N_1"/>
    <property type="match status" value="1"/>
</dbReference>
<dbReference type="RefSeq" id="WP_307280432.1">
    <property type="nucleotide sequence ID" value="NZ_JAUSVX010000014.1"/>
</dbReference>
<feature type="domain" description="GST N-terminal" evidence="1">
    <location>
        <begin position="1"/>
        <end position="81"/>
    </location>
</feature>
<dbReference type="InterPro" id="IPR004045">
    <property type="entry name" value="Glutathione_S-Trfase_N"/>
</dbReference>
<dbReference type="EMBL" id="JAUSVX010000014">
    <property type="protein sequence ID" value="MDQ0472907.1"/>
    <property type="molecule type" value="Genomic_DNA"/>
</dbReference>
<comment type="caution">
    <text evidence="2">The sequence shown here is derived from an EMBL/GenBank/DDBJ whole genome shotgun (WGS) entry which is preliminary data.</text>
</comment>
<accession>A0ABU0JIE0</accession>
<dbReference type="PANTHER" id="PTHR42673:SF4">
    <property type="entry name" value="MALEYLACETOACETATE ISOMERASE"/>
    <property type="match status" value="1"/>
</dbReference>
<evidence type="ECO:0000313" key="3">
    <source>
        <dbReference type="Proteomes" id="UP001242480"/>
    </source>
</evidence>
<evidence type="ECO:0000313" key="2">
    <source>
        <dbReference type="EMBL" id="MDQ0472907.1"/>
    </source>
</evidence>
<keyword evidence="2" id="KW-0808">Transferase</keyword>
<dbReference type="InterPro" id="IPR040079">
    <property type="entry name" value="Glutathione_S-Trfase"/>
</dbReference>
<dbReference type="PROSITE" id="PS50404">
    <property type="entry name" value="GST_NTER"/>
    <property type="match status" value="1"/>
</dbReference>
<dbReference type="SFLD" id="SFLDS00019">
    <property type="entry name" value="Glutathione_Transferase_(cytos"/>
    <property type="match status" value="1"/>
</dbReference>
<protein>
    <submittedName>
        <fullName evidence="2">Glutathione S-transferase</fullName>
        <ecNumber evidence="2">2.5.1.18</ecNumber>
    </submittedName>
</protein>
<organism evidence="2 3">
    <name type="scientific">Labrys wisconsinensis</name>
    <dbReference type="NCBI Taxonomy" id="425677"/>
    <lineage>
        <taxon>Bacteria</taxon>
        <taxon>Pseudomonadati</taxon>
        <taxon>Pseudomonadota</taxon>
        <taxon>Alphaproteobacteria</taxon>
        <taxon>Hyphomicrobiales</taxon>
        <taxon>Xanthobacteraceae</taxon>
        <taxon>Labrys</taxon>
    </lineage>
</organism>
<dbReference type="SUPFAM" id="SSF52833">
    <property type="entry name" value="Thioredoxin-like"/>
    <property type="match status" value="1"/>
</dbReference>
<dbReference type="Pfam" id="PF13410">
    <property type="entry name" value="GST_C_2"/>
    <property type="match status" value="1"/>
</dbReference>
<gene>
    <name evidence="2" type="ORF">QO011_005940</name>
</gene>
<dbReference type="SFLD" id="SFLDG00358">
    <property type="entry name" value="Main_(cytGST)"/>
    <property type="match status" value="1"/>
</dbReference>
<dbReference type="GO" id="GO:0004364">
    <property type="term" value="F:glutathione transferase activity"/>
    <property type="evidence" value="ECO:0007669"/>
    <property type="project" value="UniProtKB-EC"/>
</dbReference>
<dbReference type="EC" id="2.5.1.18" evidence="2"/>
<dbReference type="InterPro" id="IPR036282">
    <property type="entry name" value="Glutathione-S-Trfase_C_sf"/>
</dbReference>
<evidence type="ECO:0000259" key="1">
    <source>
        <dbReference type="PROSITE" id="PS50404"/>
    </source>
</evidence>
<dbReference type="Gene3D" id="1.20.1050.10">
    <property type="match status" value="1"/>
</dbReference>
<keyword evidence="3" id="KW-1185">Reference proteome</keyword>